<comment type="similarity">
    <text evidence="2 7">Belongs to the ferrochelatase family.</text>
</comment>
<dbReference type="SUPFAM" id="SSF53800">
    <property type="entry name" value="Chelatase"/>
    <property type="match status" value="1"/>
</dbReference>
<dbReference type="EC" id="4.98.1.1" evidence="7"/>
<dbReference type="InterPro" id="IPR033644">
    <property type="entry name" value="Ferrochelatase_C"/>
</dbReference>
<evidence type="ECO:0000256" key="1">
    <source>
        <dbReference type="ARBA" id="ARBA00004943"/>
    </source>
</evidence>
<evidence type="ECO:0000256" key="6">
    <source>
        <dbReference type="ARBA" id="ARBA00023244"/>
    </source>
</evidence>
<keyword evidence="7" id="KW-0999">Mitochondrion inner membrane</keyword>
<keyword evidence="6 7" id="KW-0627">Porphyrin biosynthesis</keyword>
<dbReference type="VEuPathDB" id="TriTrypDB:ADEAN_000912200"/>
<dbReference type="PANTHER" id="PTHR11108:SF1">
    <property type="entry name" value="FERROCHELATASE, MITOCHONDRIAL"/>
    <property type="match status" value="1"/>
</dbReference>
<evidence type="ECO:0000256" key="3">
    <source>
        <dbReference type="ARBA" id="ARBA00023004"/>
    </source>
</evidence>
<dbReference type="Gene3D" id="3.40.50.1400">
    <property type="match status" value="4"/>
</dbReference>
<dbReference type="GO" id="GO:0004325">
    <property type="term" value="F:ferrochelatase activity"/>
    <property type="evidence" value="ECO:0007669"/>
    <property type="project" value="UniProtKB-UniRule"/>
</dbReference>
<comment type="subcellular location">
    <subcellularLocation>
        <location evidence="7">Mitochondrion inner membrane</location>
    </subcellularLocation>
</comment>
<dbReference type="PANTHER" id="PTHR11108">
    <property type="entry name" value="FERROCHELATASE"/>
    <property type="match status" value="1"/>
</dbReference>
<comment type="function">
    <text evidence="7">Catalyzes the ferrous insertion into protoporphyrin IX.</text>
</comment>
<evidence type="ECO:0000256" key="2">
    <source>
        <dbReference type="ARBA" id="ARBA00007718"/>
    </source>
</evidence>
<dbReference type="GO" id="GO:0006783">
    <property type="term" value="P:heme biosynthetic process"/>
    <property type="evidence" value="ECO:0007669"/>
    <property type="project" value="UniProtKB-UniRule"/>
</dbReference>
<keyword evidence="4 7" id="KW-0350">Heme biosynthesis</keyword>
<accession>G1C9Q6</accession>
<dbReference type="InterPro" id="IPR033659">
    <property type="entry name" value="Ferrochelatase_N"/>
</dbReference>
<keyword evidence="7" id="KW-0472">Membrane</keyword>
<dbReference type="EMBL" id="JF756651">
    <property type="protein sequence ID" value="AEM25309.1"/>
    <property type="molecule type" value="Genomic_DNA"/>
</dbReference>
<protein>
    <recommendedName>
        <fullName evidence="7">Ferrochelatase</fullName>
        <ecNumber evidence="7">4.98.1.1</ecNumber>
    </recommendedName>
</protein>
<comment type="pathway">
    <text evidence="1 7">Porphyrin-containing compound metabolism; protoheme biosynthesis; protoheme from protoporphyrin-IX: step 1/1.</text>
</comment>
<dbReference type="AlphaFoldDB" id="G1C9Q6"/>
<dbReference type="InterPro" id="IPR019772">
    <property type="entry name" value="Ferrochelatase_AS"/>
</dbReference>
<dbReference type="CDD" id="cd00419">
    <property type="entry name" value="Ferrochelatase_C"/>
    <property type="match status" value="1"/>
</dbReference>
<dbReference type="Pfam" id="PF00762">
    <property type="entry name" value="Ferrochelatase"/>
    <property type="match status" value="2"/>
</dbReference>
<dbReference type="InterPro" id="IPR001015">
    <property type="entry name" value="Ferrochelatase"/>
</dbReference>
<gene>
    <name evidence="8" type="primary">FeCH</name>
</gene>
<dbReference type="CDD" id="cd03411">
    <property type="entry name" value="Ferrochelatase_N"/>
    <property type="match status" value="1"/>
</dbReference>
<dbReference type="PROSITE" id="PS00534">
    <property type="entry name" value="FERROCHELATASE"/>
    <property type="match status" value="1"/>
</dbReference>
<sequence length="387" mass="44091">MDTTVDTAVLLVNLGSPESTAPADIGEFLREFLSDKRVVDITRWIWFPILYCIILPFRSRRIAKNYNKVWFRGASLQSTVPQYNAKKGISPLLYYLFSLGKQVQKRYSKEARVNVVTAVRYGARSVGKVLTELHDSCPTISKLIVIPLFPQYSSTTSACIFDKVLEFYQNPFRRRIPSLFLIREFYENTKYIEALGNSILNKLKEMYTGSWNSVLNKMEAELCIVFSFHSIPVRFAETGDDYPLQCRRTTTLVQKYMEAEMGISLDRILLQVFQSRFGREPWLEPFLSDTLETLPLHPDTPAHREKKERLAHLSGKAELSTRVVEKVLVVAPSFAAECLETLEEICVSGDEEFLGAGGKQLVYVPCLNDSESFVDTIASVADKYINL</sequence>
<name>G1C9Q6_9TRYP</name>
<evidence type="ECO:0000256" key="7">
    <source>
        <dbReference type="RuleBase" id="RU000607"/>
    </source>
</evidence>
<dbReference type="HAMAP" id="MF_00323">
    <property type="entry name" value="Ferrochelatase"/>
    <property type="match status" value="1"/>
</dbReference>
<organism evidence="8">
    <name type="scientific">Angomonas deanei</name>
    <dbReference type="NCBI Taxonomy" id="59799"/>
    <lineage>
        <taxon>Eukaryota</taxon>
        <taxon>Discoba</taxon>
        <taxon>Euglenozoa</taxon>
        <taxon>Kinetoplastea</taxon>
        <taxon>Metakinetoplastina</taxon>
        <taxon>Trypanosomatida</taxon>
        <taxon>Trypanosomatidae</taxon>
        <taxon>Strigomonadinae</taxon>
        <taxon>Angomonas</taxon>
    </lineage>
</organism>
<evidence type="ECO:0000256" key="4">
    <source>
        <dbReference type="ARBA" id="ARBA00023133"/>
    </source>
</evidence>
<keyword evidence="7" id="KW-0496">Mitochondrion</keyword>
<dbReference type="GO" id="GO:0005743">
    <property type="term" value="C:mitochondrial inner membrane"/>
    <property type="evidence" value="ECO:0007669"/>
    <property type="project" value="UniProtKB-SubCell"/>
</dbReference>
<comment type="catalytic activity">
    <reaction evidence="7">
        <text>heme b + 2 H(+) = protoporphyrin IX + Fe(2+)</text>
        <dbReference type="Rhea" id="RHEA:22584"/>
        <dbReference type="ChEBI" id="CHEBI:15378"/>
        <dbReference type="ChEBI" id="CHEBI:29033"/>
        <dbReference type="ChEBI" id="CHEBI:57306"/>
        <dbReference type="ChEBI" id="CHEBI:60344"/>
        <dbReference type="EC" id="4.98.1.1"/>
    </reaction>
</comment>
<evidence type="ECO:0000256" key="5">
    <source>
        <dbReference type="ARBA" id="ARBA00023239"/>
    </source>
</evidence>
<dbReference type="NCBIfam" id="TIGR00109">
    <property type="entry name" value="hemH"/>
    <property type="match status" value="1"/>
</dbReference>
<keyword evidence="3 7" id="KW-0408">Iron</keyword>
<dbReference type="UniPathway" id="UPA00252">
    <property type="reaction ID" value="UER00325"/>
</dbReference>
<keyword evidence="5 7" id="KW-0456">Lyase</keyword>
<proteinExistence type="inferred from homology"/>
<reference evidence="8" key="1">
    <citation type="journal article" date="2011" name="PLoS ONE">
        <title>Identification and Phylogenetic Analysis of Heme Synthesis Genes in Trypanosomatids and Their Bacterial Endosymbionts.</title>
        <authorList>
            <person name="Alves J.M.P."/>
            <person name="Voegtly L.J."/>
            <person name="Matveyev A.V."/>
            <person name="Lara A.M."/>
            <person name="da Silva F.M."/>
            <person name="Serrano M.G."/>
            <person name="Buck G.A."/>
            <person name="Teixeira M.M.G."/>
            <person name="Camargo E.P."/>
        </authorList>
    </citation>
    <scope>NUCLEOTIDE SEQUENCE</scope>
    <source>
        <strain evidence="8">TCC036E</strain>
    </source>
</reference>
<evidence type="ECO:0000313" key="8">
    <source>
        <dbReference type="EMBL" id="AEM25309.1"/>
    </source>
</evidence>